<dbReference type="InterPro" id="IPR013783">
    <property type="entry name" value="Ig-like_fold"/>
</dbReference>
<dbReference type="RefSeq" id="WP_106140646.1">
    <property type="nucleotide sequence ID" value="NZ_PVTE01000036.1"/>
</dbReference>
<dbReference type="InterPro" id="IPR007110">
    <property type="entry name" value="Ig-like_dom"/>
</dbReference>
<dbReference type="Proteomes" id="UP000238375">
    <property type="component" value="Unassembled WGS sequence"/>
</dbReference>
<reference evidence="3 4" key="1">
    <citation type="submission" date="2018-03" db="EMBL/GenBank/DDBJ databases">
        <title>Genomic Encyclopedia of Archaeal and Bacterial Type Strains, Phase II (KMG-II): from individual species to whole genera.</title>
        <authorList>
            <person name="Goeker M."/>
        </authorList>
    </citation>
    <scope>NUCLEOTIDE SEQUENCE [LARGE SCALE GENOMIC DNA]</scope>
    <source>
        <strain evidence="3 4">DSM 28354</strain>
    </source>
</reference>
<evidence type="ECO:0000313" key="4">
    <source>
        <dbReference type="Proteomes" id="UP000238375"/>
    </source>
</evidence>
<dbReference type="Pfam" id="PF13229">
    <property type="entry name" value="Beta_helix"/>
    <property type="match status" value="1"/>
</dbReference>
<dbReference type="InterPro" id="IPR011050">
    <property type="entry name" value="Pectin_lyase_fold/virulence"/>
</dbReference>
<evidence type="ECO:0000256" key="1">
    <source>
        <dbReference type="SAM" id="SignalP"/>
    </source>
</evidence>
<dbReference type="GO" id="GO:0016020">
    <property type="term" value="C:membrane"/>
    <property type="evidence" value="ECO:0007669"/>
    <property type="project" value="InterPro"/>
</dbReference>
<dbReference type="Gene3D" id="2.60.40.10">
    <property type="entry name" value="Immunoglobulins"/>
    <property type="match status" value="4"/>
</dbReference>
<dbReference type="InterPro" id="IPR006644">
    <property type="entry name" value="Cadg"/>
</dbReference>
<feature type="signal peptide" evidence="1">
    <location>
        <begin position="1"/>
        <end position="18"/>
    </location>
</feature>
<proteinExistence type="predicted"/>
<dbReference type="SMART" id="SM00736">
    <property type="entry name" value="CADG"/>
    <property type="match status" value="2"/>
</dbReference>
<organism evidence="3 4">
    <name type="scientific">Spirosoma oryzae</name>
    <dbReference type="NCBI Taxonomy" id="1469603"/>
    <lineage>
        <taxon>Bacteria</taxon>
        <taxon>Pseudomonadati</taxon>
        <taxon>Bacteroidota</taxon>
        <taxon>Cytophagia</taxon>
        <taxon>Cytophagales</taxon>
        <taxon>Cytophagaceae</taxon>
        <taxon>Spirosoma</taxon>
    </lineage>
</organism>
<keyword evidence="4" id="KW-1185">Reference proteome</keyword>
<accession>A0A2T0RXL5</accession>
<dbReference type="InterPro" id="IPR003599">
    <property type="entry name" value="Ig_sub"/>
</dbReference>
<dbReference type="Gene3D" id="2.160.20.10">
    <property type="entry name" value="Single-stranded right-handed beta-helix, Pectin lyase-like"/>
    <property type="match status" value="1"/>
</dbReference>
<feature type="chain" id="PRO_5015697653" evidence="1">
    <location>
        <begin position="19"/>
        <end position="1487"/>
    </location>
</feature>
<dbReference type="Pfam" id="PF05345">
    <property type="entry name" value="He_PIG"/>
    <property type="match status" value="2"/>
</dbReference>
<dbReference type="PROSITE" id="PS50835">
    <property type="entry name" value="IG_LIKE"/>
    <property type="match status" value="1"/>
</dbReference>
<evidence type="ECO:0000313" key="3">
    <source>
        <dbReference type="EMBL" id="PRY25897.1"/>
    </source>
</evidence>
<evidence type="ECO:0000259" key="2">
    <source>
        <dbReference type="PROSITE" id="PS50835"/>
    </source>
</evidence>
<name>A0A2T0RXL5_9BACT</name>
<dbReference type="InterPro" id="IPR039448">
    <property type="entry name" value="Beta_helix"/>
</dbReference>
<dbReference type="SMART" id="SM00710">
    <property type="entry name" value="PbH1"/>
    <property type="match status" value="5"/>
</dbReference>
<feature type="domain" description="Ig-like" evidence="2">
    <location>
        <begin position="640"/>
        <end position="723"/>
    </location>
</feature>
<dbReference type="SMART" id="SM00409">
    <property type="entry name" value="IG"/>
    <property type="match status" value="1"/>
</dbReference>
<dbReference type="SUPFAM" id="SSF48726">
    <property type="entry name" value="Immunoglobulin"/>
    <property type="match status" value="1"/>
</dbReference>
<protein>
    <submittedName>
        <fullName evidence="3">Putative Ig domain-containing protein</fullName>
    </submittedName>
</protein>
<sequence length="1487" mass="151049">MRPLLLILWLATVGNALAQPTLTIGVNTRVVGTGDAQFEYGGGSLTNNGSLSLAAGQLSANGPTTYGGSGAAIIANISFGHSTGTSTLNSLLSVTNRATLSANTALNANGQLYLRTDQFPNADLVNNGILTGTVQGLVTRGTVLTGNTPYSSLLSTNVSGTSASYQWQSSADNTTWADVAGATSPTYTANVSATTYYRCRLTTSNSTYNQNTPALLLNVTGAPPQPIRYVTQNGTGDGSSWASASSDLQAMIDALGVEQVWVAGGTFKPSVTGLSNARLASFVMKNNVAIYGGFFGTEANLTDRPAVNPILGTPSSTTLSGDIGTPGNNSDNSYHVFYNIDNGLTSTAILDGVVITGGNASGGSNIATSNAGGGMYIRRSSPTLINCVLANNSAASGGGGGIYINSGNNTTLTNCLLVNNSAQRGGGIFNFSSITLTNCKLINNSATFADGGGLNGGAPTLINCSLINNSAIGNGGGVYGLSPVLVNCSLQANSATNGGGIYNNGSPTLTNCSLLSNSATTGGGIYNNGTPTLANCVLWDNGAGNTIVNNSPATLTATYSLFDNTVTGYTGSNNKTTNTSPFASANDVTLAPNSPAIDAGSNAAYEKGPATDLAGNPRIFPTGGTIDMGAYEYQGSPVQPVAITSQPPSASSVTTGASVSAPASVMGSVSGYQWYKDNLSNAVAGQTSATLTLTNVQLADAGSYSLVVTGTYNSVTSTAFNLSVSPAATGVPSLSSPANSTTTNGLPTFAGSAPGGSTVMVYLSGTASQTLTTTANGGQFSVTPGSPLSSGSYSAYAVAISSGQTTSPASNTNAFSVDATAPAVTLSASVGNGATTSSQPTSFTAQFSEPVTGFDVSKVSVSNGSVNGFSGSGASYSFSVTASTPGQPTNVSIPANVAQDGVGNSNTASDSYGFTLIPGEFAIRSVDTRQCQLVDASRGEYRVSFTPIYSGLNGTPVSLRVINEVDATTAPGPYTIRLYSDNPTVALLAQQAASPDARFSYAWLAACQGSVAPNRPPTTTGIPAQQLVQNQPYQLELTRYFADPDGQTLTYSSSALPAGLTLAGTTISGSPTAPGRTTVRITALDPGGLSVATDVAMQVDATPATTPPAGFTITGVTDLTCVAVTVTERRVSFSPVYSGLDGSSVRFRAVNEQDFGTTPGPYSLRLYTDNPAVTLEAIQTGQTATYRYNWLSACGNQTPPTVTNRPPVVVVPIAPQSATVGQGYSFYVPANTFADPEGEPLSLRTGGLPAGLSFSASLSAITGTPTQAGTSTIELTASDPAGQSVSLNFTLQVVAGATPPPPPAGFTITGVGSVTCLSVSNTERRLSFFPQYTGVDGSPIRFRVVNEQDFGTTPGPYSLRLYTDNPAVTLEAVQTGQTATYRYNWLAACTSPANSRQAVAEASSPLSVVVLGNPVVGESVEVLIGGVAGQAVELNLTDLAGDRLHQQQIPQASGSARVVVPVPAGQAMTILKVSTATQQQTVKLIRH</sequence>
<dbReference type="Pfam" id="PF19078">
    <property type="entry name" value="Big_12"/>
    <property type="match status" value="1"/>
</dbReference>
<dbReference type="CDD" id="cd00096">
    <property type="entry name" value="Ig"/>
    <property type="match status" value="1"/>
</dbReference>
<dbReference type="SUPFAM" id="SSF49313">
    <property type="entry name" value="Cadherin-like"/>
    <property type="match status" value="2"/>
</dbReference>
<gene>
    <name evidence="3" type="ORF">CLV58_13632</name>
</gene>
<dbReference type="SUPFAM" id="SSF51126">
    <property type="entry name" value="Pectin lyase-like"/>
    <property type="match status" value="1"/>
</dbReference>
<comment type="caution">
    <text evidence="3">The sequence shown here is derived from an EMBL/GenBank/DDBJ whole genome shotgun (WGS) entry which is preliminary data.</text>
</comment>
<dbReference type="InterPro" id="IPR036179">
    <property type="entry name" value="Ig-like_dom_sf"/>
</dbReference>
<dbReference type="InterPro" id="IPR012334">
    <property type="entry name" value="Pectin_lyas_fold"/>
</dbReference>
<dbReference type="InterPro" id="IPR059226">
    <property type="entry name" value="Choice_anch_Q_dom"/>
</dbReference>
<dbReference type="NCBIfam" id="NF041518">
    <property type="entry name" value="choice_anch_Q"/>
    <property type="match status" value="1"/>
</dbReference>
<dbReference type="InterPro" id="IPR015919">
    <property type="entry name" value="Cadherin-like_sf"/>
</dbReference>
<dbReference type="InterPro" id="IPR044048">
    <property type="entry name" value="Big_12"/>
</dbReference>
<dbReference type="EMBL" id="PVTE01000036">
    <property type="protein sequence ID" value="PRY25897.1"/>
    <property type="molecule type" value="Genomic_DNA"/>
</dbReference>
<dbReference type="GO" id="GO:0005509">
    <property type="term" value="F:calcium ion binding"/>
    <property type="evidence" value="ECO:0007669"/>
    <property type="project" value="InterPro"/>
</dbReference>
<keyword evidence="1" id="KW-0732">Signal</keyword>
<dbReference type="InterPro" id="IPR006626">
    <property type="entry name" value="PbH1"/>
</dbReference>
<dbReference type="OrthoDB" id="1491394at2"/>